<dbReference type="InterPro" id="IPR009057">
    <property type="entry name" value="Homeodomain-like_sf"/>
</dbReference>
<gene>
    <name evidence="3" type="ORF">WA1_37545</name>
</gene>
<dbReference type="AlphaFoldDB" id="A0A139X0B0"/>
<dbReference type="Proteomes" id="UP000076925">
    <property type="component" value="Unassembled WGS sequence"/>
</dbReference>
<evidence type="ECO:0000259" key="2">
    <source>
        <dbReference type="Pfam" id="PF13592"/>
    </source>
</evidence>
<protein>
    <submittedName>
        <fullName evidence="3">Uncharacterized protein</fullName>
    </submittedName>
</protein>
<accession>A0A139X0B0</accession>
<dbReference type="Pfam" id="PF13592">
    <property type="entry name" value="HTH_33"/>
    <property type="match status" value="1"/>
</dbReference>
<organism evidence="3 4">
    <name type="scientific">Scytonema hofmannii PCC 7110</name>
    <dbReference type="NCBI Taxonomy" id="128403"/>
    <lineage>
        <taxon>Bacteria</taxon>
        <taxon>Bacillati</taxon>
        <taxon>Cyanobacteriota</taxon>
        <taxon>Cyanophyceae</taxon>
        <taxon>Nostocales</taxon>
        <taxon>Scytonemataceae</taxon>
        <taxon>Scytonema</taxon>
    </lineage>
</organism>
<dbReference type="RefSeq" id="WP_017749328.1">
    <property type="nucleotide sequence ID" value="NZ_KQ976354.1"/>
</dbReference>
<dbReference type="STRING" id="128403.WA1_37545"/>
<evidence type="ECO:0000259" key="1">
    <source>
        <dbReference type="Pfam" id="PF13518"/>
    </source>
</evidence>
<evidence type="ECO:0000313" key="3">
    <source>
        <dbReference type="EMBL" id="KYC38062.1"/>
    </source>
</evidence>
<dbReference type="SUPFAM" id="SSF46689">
    <property type="entry name" value="Homeodomain-like"/>
    <property type="match status" value="1"/>
</dbReference>
<name>A0A139X0B0_9CYAN</name>
<feature type="domain" description="Insertion element IS150 protein InsJ-like helix-turn-helix" evidence="1">
    <location>
        <begin position="30"/>
        <end position="82"/>
    </location>
</feature>
<feature type="domain" description="Winged helix-turn helix" evidence="2">
    <location>
        <begin position="107"/>
        <end position="142"/>
    </location>
</feature>
<evidence type="ECO:0000313" key="4">
    <source>
        <dbReference type="Proteomes" id="UP000076925"/>
    </source>
</evidence>
<keyword evidence="4" id="KW-1185">Reference proteome</keyword>
<dbReference type="EMBL" id="ANNX02000042">
    <property type="protein sequence ID" value="KYC38062.1"/>
    <property type="molecule type" value="Genomic_DNA"/>
</dbReference>
<reference evidence="3 4" key="1">
    <citation type="journal article" date="2013" name="Genome Biol. Evol.">
        <title>Genomes of Stigonematalean cyanobacteria (subsection V) and the evolution of oxygenic photosynthesis from prokaryotes to plastids.</title>
        <authorList>
            <person name="Dagan T."/>
            <person name="Roettger M."/>
            <person name="Stucken K."/>
            <person name="Landan G."/>
            <person name="Koch R."/>
            <person name="Major P."/>
            <person name="Gould S.B."/>
            <person name="Goremykin V.V."/>
            <person name="Rippka R."/>
            <person name="Tandeau de Marsac N."/>
            <person name="Gugger M."/>
            <person name="Lockhart P.J."/>
            <person name="Allen J.F."/>
            <person name="Brune I."/>
            <person name="Maus I."/>
            <person name="Puhler A."/>
            <person name="Martin W.F."/>
        </authorList>
    </citation>
    <scope>NUCLEOTIDE SEQUENCE [LARGE SCALE GENOMIC DNA]</scope>
    <source>
        <strain evidence="3 4">PCC 7110</strain>
    </source>
</reference>
<dbReference type="InterPro" id="IPR055247">
    <property type="entry name" value="InsJ-like_HTH"/>
</dbReference>
<comment type="caution">
    <text evidence="3">The sequence shown here is derived from an EMBL/GenBank/DDBJ whole genome shotgun (WGS) entry which is preliminary data.</text>
</comment>
<sequence>METQNQLLTAFQRKLLMKKLEADLRTEYRRRIQIMLMADAGQSQTQICAALGCSQETARYWIEMARAGKAHRWEDRPMGRPKTVNVEYLNRLKDLASHSPREYGYPFERWTARWLGKHLAKELGIEMSDRYISMLLKKMGLSTRSRSETNATNISEIHDSVIAIRDLPSSVEPSSGEYFAYRSILSKQDSHTTLNILEIHG</sequence>
<proteinExistence type="predicted"/>
<dbReference type="InterPro" id="IPR025959">
    <property type="entry name" value="Winged_HTH_dom"/>
</dbReference>
<dbReference type="OrthoDB" id="484211at2"/>
<dbReference type="Pfam" id="PF13518">
    <property type="entry name" value="HTH_28"/>
    <property type="match status" value="1"/>
</dbReference>